<dbReference type="EMBL" id="JBDODL010003491">
    <property type="protein sequence ID" value="MES1922710.1"/>
    <property type="molecule type" value="Genomic_DNA"/>
</dbReference>
<dbReference type="SUPFAM" id="SSF53187">
    <property type="entry name" value="Zn-dependent exopeptidases"/>
    <property type="match status" value="1"/>
</dbReference>
<dbReference type="InterPro" id="IPR057246">
    <property type="entry name" value="CARBOXYPEPT_ZN_1"/>
</dbReference>
<evidence type="ECO:0000256" key="6">
    <source>
        <dbReference type="ARBA" id="ARBA00022833"/>
    </source>
</evidence>
<dbReference type="Gene3D" id="3.40.630.10">
    <property type="entry name" value="Zn peptidases"/>
    <property type="match status" value="1"/>
</dbReference>
<comment type="cofactor">
    <cofactor evidence="1">
        <name>Zn(2+)</name>
        <dbReference type="ChEBI" id="CHEBI:29105"/>
    </cofactor>
</comment>
<accession>A0ABV2ASS3</accession>
<dbReference type="PROSITE" id="PS00132">
    <property type="entry name" value="CARBOXYPEPT_ZN_1"/>
    <property type="match status" value="1"/>
</dbReference>
<evidence type="ECO:0000256" key="1">
    <source>
        <dbReference type="ARBA" id="ARBA00001947"/>
    </source>
</evidence>
<reference evidence="9 10" key="1">
    <citation type="journal article" date="2024" name="BMC Biol.">
        <title>Comparative genomics of Ascetosporea gives new insight into the evolutionary basis for animal parasitism in Rhizaria.</title>
        <authorList>
            <person name="Hiltunen Thoren M."/>
            <person name="Onut-Brannstrom I."/>
            <person name="Alfjorden A."/>
            <person name="Peckova H."/>
            <person name="Swords F."/>
            <person name="Hooper C."/>
            <person name="Holzer A.S."/>
            <person name="Bass D."/>
            <person name="Burki F."/>
        </authorList>
    </citation>
    <scope>NUCLEOTIDE SEQUENCE [LARGE SCALE GENOMIC DNA]</scope>
    <source>
        <strain evidence="9">20-A016</strain>
    </source>
</reference>
<evidence type="ECO:0000256" key="2">
    <source>
        <dbReference type="ARBA" id="ARBA00005988"/>
    </source>
</evidence>
<keyword evidence="4" id="KW-0479">Metal-binding</keyword>
<sequence length="158" mass="18386">MVQVRKNVLPLDSGLEVVHHPMDLKKAVQRTKAAASENNRFHSRFHQYDEILNFYSRVERDINRIEGMHCEKRTFGKTTSGEEMIALKIWRDSEIVQNRPKFLMLGGMHSREWVGISTNLMLVAKFEFEFIDLKVLRFGGSEVSENSREKRIAFNSGN</sequence>
<keyword evidence="10" id="KW-1185">Reference proteome</keyword>
<keyword evidence="7" id="KW-0482">Metalloprotease</keyword>
<keyword evidence="6" id="KW-0862">Zinc</keyword>
<evidence type="ECO:0000313" key="10">
    <source>
        <dbReference type="Proteomes" id="UP001439008"/>
    </source>
</evidence>
<proteinExistence type="inferred from homology"/>
<name>A0ABV2ASS3_9EUKA</name>
<gene>
    <name evidence="9" type="ORF">MHBO_004235</name>
</gene>
<comment type="similarity">
    <text evidence="2">Belongs to the peptidase M14 family.</text>
</comment>
<protein>
    <recommendedName>
        <fullName evidence="8">Peptidase M14 domain-containing protein</fullName>
    </recommendedName>
</protein>
<feature type="domain" description="Peptidase M14" evidence="8">
    <location>
        <begin position="70"/>
        <end position="125"/>
    </location>
</feature>
<dbReference type="InterPro" id="IPR000834">
    <property type="entry name" value="Peptidase_M14"/>
</dbReference>
<dbReference type="PANTHER" id="PTHR11705">
    <property type="entry name" value="PROTEASE FAMILY M14 CARBOXYPEPTIDASE A,B"/>
    <property type="match status" value="1"/>
</dbReference>
<dbReference type="Pfam" id="PF00246">
    <property type="entry name" value="Peptidase_M14"/>
    <property type="match status" value="1"/>
</dbReference>
<evidence type="ECO:0000313" key="9">
    <source>
        <dbReference type="EMBL" id="MES1922710.1"/>
    </source>
</evidence>
<keyword evidence="5" id="KW-0378">Hydrolase</keyword>
<evidence type="ECO:0000256" key="7">
    <source>
        <dbReference type="ARBA" id="ARBA00023049"/>
    </source>
</evidence>
<keyword evidence="3" id="KW-0645">Protease</keyword>
<evidence type="ECO:0000256" key="4">
    <source>
        <dbReference type="ARBA" id="ARBA00022723"/>
    </source>
</evidence>
<comment type="caution">
    <text evidence="9">The sequence shown here is derived from an EMBL/GenBank/DDBJ whole genome shotgun (WGS) entry which is preliminary data.</text>
</comment>
<dbReference type="PANTHER" id="PTHR11705:SF143">
    <property type="entry name" value="SLL0236 PROTEIN"/>
    <property type="match status" value="1"/>
</dbReference>
<evidence type="ECO:0000256" key="3">
    <source>
        <dbReference type="ARBA" id="ARBA00022670"/>
    </source>
</evidence>
<organism evidence="9 10">
    <name type="scientific">Bonamia ostreae</name>
    <dbReference type="NCBI Taxonomy" id="126728"/>
    <lineage>
        <taxon>Eukaryota</taxon>
        <taxon>Sar</taxon>
        <taxon>Rhizaria</taxon>
        <taxon>Endomyxa</taxon>
        <taxon>Ascetosporea</taxon>
        <taxon>Haplosporida</taxon>
        <taxon>Bonamia</taxon>
    </lineage>
</organism>
<evidence type="ECO:0000259" key="8">
    <source>
        <dbReference type="Pfam" id="PF00246"/>
    </source>
</evidence>
<evidence type="ECO:0000256" key="5">
    <source>
        <dbReference type="ARBA" id="ARBA00022801"/>
    </source>
</evidence>
<dbReference type="Proteomes" id="UP001439008">
    <property type="component" value="Unassembled WGS sequence"/>
</dbReference>